<dbReference type="SUPFAM" id="SSF53448">
    <property type="entry name" value="Nucleotide-diphospho-sugar transferases"/>
    <property type="match status" value="1"/>
</dbReference>
<accession>A0A8H3B6E4</accession>
<comment type="pathway">
    <text evidence="2">Protein modification; protein glycosylation.</text>
</comment>
<dbReference type="InterPro" id="IPR029044">
    <property type="entry name" value="Nucleotide-diphossugar_trans"/>
</dbReference>
<evidence type="ECO:0000256" key="13">
    <source>
        <dbReference type="SAM" id="MobiDB-lite"/>
    </source>
</evidence>
<evidence type="ECO:0000256" key="10">
    <source>
        <dbReference type="ARBA" id="ARBA00022989"/>
    </source>
</evidence>
<dbReference type="Gene3D" id="3.90.550.10">
    <property type="entry name" value="Spore Coat Polysaccharide Biosynthesis Protein SpsA, Chain A"/>
    <property type="match status" value="1"/>
</dbReference>
<proteinExistence type="inferred from homology"/>
<evidence type="ECO:0000256" key="8">
    <source>
        <dbReference type="ARBA" id="ARBA00022824"/>
    </source>
</evidence>
<dbReference type="GO" id="GO:0005789">
    <property type="term" value="C:endoplasmic reticulum membrane"/>
    <property type="evidence" value="ECO:0007669"/>
    <property type="project" value="UniProtKB-SubCell"/>
</dbReference>
<sequence>MILVLALTALGLFLGLVYVLLAVLSPSIPRPGPEAFKYRSNSEPTVAYPLPSPTAPAECDLSVVIPAYNEAKRLPPMLTEALDHVLGNKLWRSVEFLIVDDGSKDNTAAVALDFPVPEDPKSSVSVSIRVVKLPENSGKGSAVKHGMLHARGQRMLMVDADGASKFSDLDKLWAAMDDGADVVCGSRAHLVGTDAVVKRSFIRNTLMYGLHTLLRFLGVSHIRDTQCGFKLFTRSAAHTLFQTLHIPHWIFDVELLVVTLMCGMRTDEVAVGWHEVAGSKINIIWDSLEMLRDLLVLRANYVTGRWKVVGVEKAEVDGSVGNGHMSSATDKSGNLRRRAVDASQK</sequence>
<evidence type="ECO:0000256" key="3">
    <source>
        <dbReference type="ARBA" id="ARBA00006739"/>
    </source>
</evidence>
<evidence type="ECO:0000256" key="4">
    <source>
        <dbReference type="ARBA" id="ARBA00012583"/>
    </source>
</evidence>
<comment type="similarity">
    <text evidence="3">Belongs to the glycosyltransferase 2 family.</text>
</comment>
<comment type="catalytic activity">
    <reaction evidence="12">
        <text>a di-trans,poly-cis-dolichyl phosphate + UDP-alpha-D-glucose = a di-trans,poly-cis-dolichyl beta-D-glucosyl phosphate + UDP</text>
        <dbReference type="Rhea" id="RHEA:15401"/>
        <dbReference type="Rhea" id="RHEA-COMP:19498"/>
        <dbReference type="Rhea" id="RHEA-COMP:19502"/>
        <dbReference type="ChEBI" id="CHEBI:57525"/>
        <dbReference type="ChEBI" id="CHEBI:57683"/>
        <dbReference type="ChEBI" id="CHEBI:58223"/>
        <dbReference type="ChEBI" id="CHEBI:58885"/>
        <dbReference type="EC" id="2.4.1.117"/>
    </reaction>
    <physiologicalReaction direction="left-to-right" evidence="12">
        <dbReference type="Rhea" id="RHEA:15402"/>
    </physiologicalReaction>
</comment>
<gene>
    <name evidence="15" type="ORF">RDB_LOCUS121223</name>
</gene>
<evidence type="ECO:0000256" key="5">
    <source>
        <dbReference type="ARBA" id="ARBA00022676"/>
    </source>
</evidence>
<dbReference type="AlphaFoldDB" id="A0A8H3B6E4"/>
<dbReference type="Pfam" id="PF00535">
    <property type="entry name" value="Glycos_transf_2"/>
    <property type="match status" value="1"/>
</dbReference>
<feature type="region of interest" description="Disordered" evidence="13">
    <location>
        <begin position="320"/>
        <end position="345"/>
    </location>
</feature>
<comment type="subcellular location">
    <subcellularLocation>
        <location evidence="1">Endoplasmic reticulum membrane</location>
        <topology evidence="1">Single-pass membrane protein</topology>
    </subcellularLocation>
</comment>
<dbReference type="PANTHER" id="PTHR10859:SF91">
    <property type="entry name" value="DOLICHYL-PHOSPHATE BETA-GLUCOSYLTRANSFERASE"/>
    <property type="match status" value="1"/>
</dbReference>
<keyword evidence="7" id="KW-0812">Transmembrane</keyword>
<evidence type="ECO:0000313" key="15">
    <source>
        <dbReference type="EMBL" id="CAE6448928.1"/>
    </source>
</evidence>
<evidence type="ECO:0000256" key="9">
    <source>
        <dbReference type="ARBA" id="ARBA00022968"/>
    </source>
</evidence>
<evidence type="ECO:0000256" key="1">
    <source>
        <dbReference type="ARBA" id="ARBA00004389"/>
    </source>
</evidence>
<dbReference type="InterPro" id="IPR035518">
    <property type="entry name" value="DPG_synthase"/>
</dbReference>
<keyword evidence="8" id="KW-0256">Endoplasmic reticulum</keyword>
<dbReference type="Proteomes" id="UP000663841">
    <property type="component" value="Unassembled WGS sequence"/>
</dbReference>
<keyword evidence="10" id="KW-1133">Transmembrane helix</keyword>
<keyword evidence="11" id="KW-0472">Membrane</keyword>
<reference evidence="15" key="1">
    <citation type="submission" date="2021-01" db="EMBL/GenBank/DDBJ databases">
        <authorList>
            <person name="Kaushik A."/>
        </authorList>
    </citation>
    <scope>NUCLEOTIDE SEQUENCE</scope>
    <source>
        <strain evidence="15">AG3-T5</strain>
    </source>
</reference>
<organism evidence="15 16">
    <name type="scientific">Rhizoctonia solani</name>
    <dbReference type="NCBI Taxonomy" id="456999"/>
    <lineage>
        <taxon>Eukaryota</taxon>
        <taxon>Fungi</taxon>
        <taxon>Dikarya</taxon>
        <taxon>Basidiomycota</taxon>
        <taxon>Agaricomycotina</taxon>
        <taxon>Agaricomycetes</taxon>
        <taxon>Cantharellales</taxon>
        <taxon>Ceratobasidiaceae</taxon>
        <taxon>Rhizoctonia</taxon>
    </lineage>
</organism>
<evidence type="ECO:0000256" key="11">
    <source>
        <dbReference type="ARBA" id="ARBA00023136"/>
    </source>
</evidence>
<protein>
    <recommendedName>
        <fullName evidence="4">dolichyl-phosphate beta-glucosyltransferase</fullName>
        <ecNumber evidence="4">2.4.1.117</ecNumber>
    </recommendedName>
</protein>
<dbReference type="GO" id="GO:0006487">
    <property type="term" value="P:protein N-linked glycosylation"/>
    <property type="evidence" value="ECO:0007669"/>
    <property type="project" value="TreeGrafter"/>
</dbReference>
<comment type="caution">
    <text evidence="15">The sequence shown here is derived from an EMBL/GenBank/DDBJ whole genome shotgun (WGS) entry which is preliminary data.</text>
</comment>
<evidence type="ECO:0000256" key="7">
    <source>
        <dbReference type="ARBA" id="ARBA00022692"/>
    </source>
</evidence>
<evidence type="ECO:0000256" key="6">
    <source>
        <dbReference type="ARBA" id="ARBA00022679"/>
    </source>
</evidence>
<dbReference type="EC" id="2.4.1.117" evidence="4"/>
<dbReference type="InterPro" id="IPR001173">
    <property type="entry name" value="Glyco_trans_2-like"/>
</dbReference>
<dbReference type="GO" id="GO:0004581">
    <property type="term" value="F:dolichyl-phosphate beta-glucosyltransferase activity"/>
    <property type="evidence" value="ECO:0007669"/>
    <property type="project" value="UniProtKB-EC"/>
</dbReference>
<evidence type="ECO:0000259" key="14">
    <source>
        <dbReference type="Pfam" id="PF00535"/>
    </source>
</evidence>
<feature type="domain" description="Glycosyltransferase 2-like" evidence="14">
    <location>
        <begin position="62"/>
        <end position="240"/>
    </location>
</feature>
<evidence type="ECO:0000256" key="2">
    <source>
        <dbReference type="ARBA" id="ARBA00004922"/>
    </source>
</evidence>
<dbReference type="PANTHER" id="PTHR10859">
    <property type="entry name" value="GLYCOSYL TRANSFERASE"/>
    <property type="match status" value="1"/>
</dbReference>
<dbReference type="CDD" id="cd04188">
    <property type="entry name" value="DPG_synthase"/>
    <property type="match status" value="1"/>
</dbReference>
<name>A0A8H3B6E4_9AGAM</name>
<dbReference type="EMBL" id="CAJMWW010000130">
    <property type="protein sequence ID" value="CAE6448928.1"/>
    <property type="molecule type" value="Genomic_DNA"/>
</dbReference>
<evidence type="ECO:0000256" key="12">
    <source>
        <dbReference type="ARBA" id="ARBA00045097"/>
    </source>
</evidence>
<keyword evidence="9" id="KW-0735">Signal-anchor</keyword>
<keyword evidence="6" id="KW-0808">Transferase</keyword>
<evidence type="ECO:0000313" key="16">
    <source>
        <dbReference type="Proteomes" id="UP000663841"/>
    </source>
</evidence>
<keyword evidence="5" id="KW-0328">Glycosyltransferase</keyword>